<name>A0ABD2NQ10_9CUCU</name>
<evidence type="ECO:0000256" key="1">
    <source>
        <dbReference type="SAM" id="SignalP"/>
    </source>
</evidence>
<dbReference type="SUPFAM" id="SSF49777">
    <property type="entry name" value="PEBP-like"/>
    <property type="match status" value="1"/>
</dbReference>
<organism evidence="2 3">
    <name type="scientific">Cryptolaemus montrouzieri</name>
    <dbReference type="NCBI Taxonomy" id="559131"/>
    <lineage>
        <taxon>Eukaryota</taxon>
        <taxon>Metazoa</taxon>
        <taxon>Ecdysozoa</taxon>
        <taxon>Arthropoda</taxon>
        <taxon>Hexapoda</taxon>
        <taxon>Insecta</taxon>
        <taxon>Pterygota</taxon>
        <taxon>Neoptera</taxon>
        <taxon>Endopterygota</taxon>
        <taxon>Coleoptera</taxon>
        <taxon>Polyphaga</taxon>
        <taxon>Cucujiformia</taxon>
        <taxon>Coccinelloidea</taxon>
        <taxon>Coccinellidae</taxon>
        <taxon>Scymninae</taxon>
        <taxon>Scymnini</taxon>
        <taxon>Cryptolaemus</taxon>
    </lineage>
</organism>
<proteinExistence type="predicted"/>
<dbReference type="InterPro" id="IPR008914">
    <property type="entry name" value="PEBP"/>
</dbReference>
<comment type="caution">
    <text evidence="2">The sequence shown here is derived from an EMBL/GenBank/DDBJ whole genome shotgun (WGS) entry which is preliminary data.</text>
</comment>
<reference evidence="2 3" key="1">
    <citation type="journal article" date="2021" name="BMC Biol.">
        <title>Horizontally acquired antibacterial genes associated with adaptive radiation of ladybird beetles.</title>
        <authorList>
            <person name="Li H.S."/>
            <person name="Tang X.F."/>
            <person name="Huang Y.H."/>
            <person name="Xu Z.Y."/>
            <person name="Chen M.L."/>
            <person name="Du X.Y."/>
            <person name="Qiu B.Y."/>
            <person name="Chen P.T."/>
            <person name="Zhang W."/>
            <person name="Slipinski A."/>
            <person name="Escalona H.E."/>
            <person name="Waterhouse R.M."/>
            <person name="Zwick A."/>
            <person name="Pang H."/>
        </authorList>
    </citation>
    <scope>NUCLEOTIDE SEQUENCE [LARGE SCALE GENOMIC DNA]</scope>
    <source>
        <strain evidence="2">SYSU2018</strain>
    </source>
</reference>
<feature type="signal peptide" evidence="1">
    <location>
        <begin position="1"/>
        <end position="20"/>
    </location>
</feature>
<evidence type="ECO:0000313" key="3">
    <source>
        <dbReference type="Proteomes" id="UP001516400"/>
    </source>
</evidence>
<accession>A0ABD2NQ10</accession>
<feature type="chain" id="PRO_5044811530" evidence="1">
    <location>
        <begin position="21"/>
        <end position="218"/>
    </location>
</feature>
<sequence length="218" mass="25780">MKTFILLSICSVVFTTSVASFELDESQNLTKVEEAFIKYEIDTRLFQLPQNKLIVHYGNDKVNLGTELKPKDINGTPTVVYDADPEAYYTLTMFDIDAPSRKKHFFGDFVNWMVVNIPGSKLHKGETLFEYIPVWPHKDTGIHRIVFLLFKQHHNQIFNEEYVPRKFMNFQKRIGFSLVKFSWKYNLGRPIAGNFFQIQHDESYINELFRHHPHHRQH</sequence>
<gene>
    <name evidence="2" type="ORF">HHI36_003956</name>
</gene>
<dbReference type="PANTHER" id="PTHR11362:SF82">
    <property type="entry name" value="PHOSPHATIDYLETHANOLAMINE-BINDING PROTEIN 4"/>
    <property type="match status" value="1"/>
</dbReference>
<dbReference type="InterPro" id="IPR036610">
    <property type="entry name" value="PEBP-like_sf"/>
</dbReference>
<dbReference type="PANTHER" id="PTHR11362">
    <property type="entry name" value="PHOSPHATIDYLETHANOLAMINE-BINDING PROTEIN"/>
    <property type="match status" value="1"/>
</dbReference>
<dbReference type="AlphaFoldDB" id="A0ABD2NQ10"/>
<dbReference type="Proteomes" id="UP001516400">
    <property type="component" value="Unassembled WGS sequence"/>
</dbReference>
<dbReference type="Pfam" id="PF01161">
    <property type="entry name" value="PBP"/>
    <property type="match status" value="1"/>
</dbReference>
<protein>
    <submittedName>
        <fullName evidence="2">Uncharacterized protein</fullName>
    </submittedName>
</protein>
<keyword evidence="1" id="KW-0732">Signal</keyword>
<dbReference type="CDD" id="cd00866">
    <property type="entry name" value="PEBP_euk"/>
    <property type="match status" value="1"/>
</dbReference>
<keyword evidence="3" id="KW-1185">Reference proteome</keyword>
<dbReference type="InterPro" id="IPR035810">
    <property type="entry name" value="PEBP_euk"/>
</dbReference>
<evidence type="ECO:0000313" key="2">
    <source>
        <dbReference type="EMBL" id="KAL3280720.1"/>
    </source>
</evidence>
<dbReference type="EMBL" id="JABFTP020000144">
    <property type="protein sequence ID" value="KAL3280720.1"/>
    <property type="molecule type" value="Genomic_DNA"/>
</dbReference>
<dbReference type="Gene3D" id="3.90.280.10">
    <property type="entry name" value="PEBP-like"/>
    <property type="match status" value="1"/>
</dbReference>